<name>A0A9P0NYF0_ACAOB</name>
<sequence>MLGRKDISKQIEEPLAYRSFQRENNFHKALSRSATLRTALRPLFDGDYTDESSNRIALCFERYVKNTRNFIKETSGFVRELRLQILYLHNFNKKVAEVS</sequence>
<dbReference type="EMBL" id="CAKOFQ010006712">
    <property type="protein sequence ID" value="CAH1963998.1"/>
    <property type="molecule type" value="Genomic_DNA"/>
</dbReference>
<keyword evidence="2" id="KW-1185">Reference proteome</keyword>
<dbReference type="Proteomes" id="UP001152888">
    <property type="component" value="Unassembled WGS sequence"/>
</dbReference>
<comment type="caution">
    <text evidence="1">The sequence shown here is derived from an EMBL/GenBank/DDBJ whole genome shotgun (WGS) entry which is preliminary data.</text>
</comment>
<reference evidence="1" key="1">
    <citation type="submission" date="2022-03" db="EMBL/GenBank/DDBJ databases">
        <authorList>
            <person name="Sayadi A."/>
        </authorList>
    </citation>
    <scope>NUCLEOTIDE SEQUENCE</scope>
</reference>
<accession>A0A9P0NYF0</accession>
<dbReference type="OrthoDB" id="6784873at2759"/>
<gene>
    <name evidence="1" type="ORF">ACAOBT_LOCUS5536</name>
</gene>
<evidence type="ECO:0000313" key="2">
    <source>
        <dbReference type="Proteomes" id="UP001152888"/>
    </source>
</evidence>
<evidence type="ECO:0000313" key="1">
    <source>
        <dbReference type="EMBL" id="CAH1963998.1"/>
    </source>
</evidence>
<organism evidence="1 2">
    <name type="scientific">Acanthoscelides obtectus</name>
    <name type="common">Bean weevil</name>
    <name type="synonym">Bruchus obtectus</name>
    <dbReference type="NCBI Taxonomy" id="200917"/>
    <lineage>
        <taxon>Eukaryota</taxon>
        <taxon>Metazoa</taxon>
        <taxon>Ecdysozoa</taxon>
        <taxon>Arthropoda</taxon>
        <taxon>Hexapoda</taxon>
        <taxon>Insecta</taxon>
        <taxon>Pterygota</taxon>
        <taxon>Neoptera</taxon>
        <taxon>Endopterygota</taxon>
        <taxon>Coleoptera</taxon>
        <taxon>Polyphaga</taxon>
        <taxon>Cucujiformia</taxon>
        <taxon>Chrysomeloidea</taxon>
        <taxon>Chrysomelidae</taxon>
        <taxon>Bruchinae</taxon>
        <taxon>Bruchini</taxon>
        <taxon>Acanthoscelides</taxon>
    </lineage>
</organism>
<proteinExistence type="predicted"/>
<dbReference type="AlphaFoldDB" id="A0A9P0NYF0"/>
<protein>
    <submittedName>
        <fullName evidence="1">Uncharacterized protein</fullName>
    </submittedName>
</protein>